<feature type="non-terminal residue" evidence="2">
    <location>
        <position position="1"/>
    </location>
</feature>
<organism evidence="2">
    <name type="scientific">Salmonella enterica subsp. enterica serovar Aqua</name>
    <dbReference type="NCBI Taxonomy" id="1302615"/>
    <lineage>
        <taxon>Bacteria</taxon>
        <taxon>Pseudomonadati</taxon>
        <taxon>Pseudomonadota</taxon>
        <taxon>Gammaproteobacteria</taxon>
        <taxon>Enterobacterales</taxon>
        <taxon>Enterobacteriaceae</taxon>
        <taxon>Salmonella</taxon>
    </lineage>
</organism>
<sequence>FAPRETMKGLEGYHVKIKLL</sequence>
<protein>
    <submittedName>
        <fullName evidence="2">Addiction module toxin, GnsA/GnsB family</fullName>
    </submittedName>
</protein>
<comment type="caution">
    <text evidence="2">The sequence shown here is derived from an EMBL/GenBank/DDBJ whole genome shotgun (WGS) entry which is preliminary data.</text>
</comment>
<gene>
    <name evidence="2" type="ORF">EKG95_20565</name>
</gene>
<reference evidence="2" key="1">
    <citation type="submission" date="2018-12" db="EMBL/GenBank/DDBJ databases">
        <authorList>
            <person name="Ashton P.M."/>
            <person name="Dallman T."/>
            <person name="Nair S."/>
            <person name="De Pinna E."/>
            <person name="Peters T."/>
            <person name="Grant K."/>
        </authorList>
    </citation>
    <scope>NUCLEOTIDE SEQUENCE</scope>
    <source>
        <strain evidence="2">650060</strain>
    </source>
</reference>
<name>A0A5X6ENX1_SALET</name>
<accession>A0A5X6ENX1</accession>
<evidence type="ECO:0000256" key="1">
    <source>
        <dbReference type="ARBA" id="ARBA00010889"/>
    </source>
</evidence>
<evidence type="ECO:0000313" key="2">
    <source>
        <dbReference type="EMBL" id="ECA3794165.1"/>
    </source>
</evidence>
<dbReference type="InterPro" id="IPR012563">
    <property type="entry name" value="Gns"/>
</dbReference>
<proteinExistence type="inferred from homology"/>
<dbReference type="Pfam" id="PF08178">
    <property type="entry name" value="GnsAB_toxin"/>
    <property type="match status" value="1"/>
</dbReference>
<dbReference type="AlphaFoldDB" id="A0A5X6ENX1"/>
<comment type="similarity">
    <text evidence="1">Belongs to the gns family.</text>
</comment>
<dbReference type="EMBL" id="AAHUDZ010000029">
    <property type="protein sequence ID" value="ECA3794165.1"/>
    <property type="molecule type" value="Genomic_DNA"/>
</dbReference>